<protein>
    <submittedName>
        <fullName evidence="1">Uncharacterized protein</fullName>
    </submittedName>
</protein>
<sequence>MYTKCYIFCVHRLYSAYVRTARTNFSDIFDIRCHTCNSGCLQHSAFAFLWVHLVFAFHRVALEECESTRLACGRCAECLDQGWPG</sequence>
<dbReference type="EMBL" id="GIFC01003141">
    <property type="protein sequence ID" value="MXU85224.1"/>
    <property type="molecule type" value="Transcribed_RNA"/>
</dbReference>
<organism evidence="1">
    <name type="scientific">Ixodes ricinus</name>
    <name type="common">Common tick</name>
    <name type="synonym">Acarus ricinus</name>
    <dbReference type="NCBI Taxonomy" id="34613"/>
    <lineage>
        <taxon>Eukaryota</taxon>
        <taxon>Metazoa</taxon>
        <taxon>Ecdysozoa</taxon>
        <taxon>Arthropoda</taxon>
        <taxon>Chelicerata</taxon>
        <taxon>Arachnida</taxon>
        <taxon>Acari</taxon>
        <taxon>Parasitiformes</taxon>
        <taxon>Ixodida</taxon>
        <taxon>Ixodoidea</taxon>
        <taxon>Ixodidae</taxon>
        <taxon>Ixodinae</taxon>
        <taxon>Ixodes</taxon>
    </lineage>
</organism>
<reference evidence="1" key="1">
    <citation type="submission" date="2019-12" db="EMBL/GenBank/DDBJ databases">
        <title>An insight into the sialome of adult female Ixodes ricinus ticks feeding for 6 days.</title>
        <authorList>
            <person name="Perner J."/>
            <person name="Ribeiro J.M.C."/>
        </authorList>
    </citation>
    <scope>NUCLEOTIDE SEQUENCE</scope>
    <source>
        <strain evidence="1">Semi-engorged</strain>
        <tissue evidence="1">Salivary glands</tissue>
    </source>
</reference>
<dbReference type="AlphaFoldDB" id="A0A6B0U8N5"/>
<accession>A0A6B0U8N5</accession>
<name>A0A6B0U8N5_IXORI</name>
<proteinExistence type="predicted"/>
<evidence type="ECO:0000313" key="1">
    <source>
        <dbReference type="EMBL" id="MXU85224.1"/>
    </source>
</evidence>